<name>A0A5J5AFI1_9ASTE</name>
<keyword evidence="2" id="KW-1185">Reference proteome</keyword>
<organism evidence="1 2">
    <name type="scientific">Nyssa sinensis</name>
    <dbReference type="NCBI Taxonomy" id="561372"/>
    <lineage>
        <taxon>Eukaryota</taxon>
        <taxon>Viridiplantae</taxon>
        <taxon>Streptophyta</taxon>
        <taxon>Embryophyta</taxon>
        <taxon>Tracheophyta</taxon>
        <taxon>Spermatophyta</taxon>
        <taxon>Magnoliopsida</taxon>
        <taxon>eudicotyledons</taxon>
        <taxon>Gunneridae</taxon>
        <taxon>Pentapetalae</taxon>
        <taxon>asterids</taxon>
        <taxon>Cornales</taxon>
        <taxon>Nyssaceae</taxon>
        <taxon>Nyssa</taxon>
    </lineage>
</organism>
<reference evidence="1 2" key="1">
    <citation type="submission" date="2019-09" db="EMBL/GenBank/DDBJ databases">
        <title>A chromosome-level genome assembly of the Chinese tupelo Nyssa sinensis.</title>
        <authorList>
            <person name="Yang X."/>
            <person name="Kang M."/>
            <person name="Yang Y."/>
            <person name="Xiong H."/>
            <person name="Wang M."/>
            <person name="Zhang Z."/>
            <person name="Wang Z."/>
            <person name="Wu H."/>
            <person name="Ma T."/>
            <person name="Liu J."/>
            <person name="Xi Z."/>
        </authorList>
    </citation>
    <scope>NUCLEOTIDE SEQUENCE [LARGE SCALE GENOMIC DNA]</scope>
    <source>
        <strain evidence="1">J267</strain>
        <tissue evidence="1">Leaf</tissue>
    </source>
</reference>
<evidence type="ECO:0000313" key="1">
    <source>
        <dbReference type="EMBL" id="KAA8529753.1"/>
    </source>
</evidence>
<sequence length="178" mass="18741">MGEASIHNTYSAQSWVERAEEGEYIPQAAMDLEAEYGGFSEDPSFLIDSLHGGSSLPNLRGRGVFNNGSMHGGHGGRAGRGRVATKGDMIGYGGSNTQAVLGSDRSVDGDHTVTASFSDGAIHSASTLCAAEGDDRLTHRPVLLSEGTCKPPYSPINMPSFLPYKLPTPPTVQLTTTQ</sequence>
<accession>A0A5J5AFI1</accession>
<protein>
    <submittedName>
        <fullName evidence="1">Uncharacterized protein</fullName>
    </submittedName>
</protein>
<dbReference type="AlphaFoldDB" id="A0A5J5AFI1"/>
<dbReference type="Proteomes" id="UP000325577">
    <property type="component" value="Linkage Group LG20"/>
</dbReference>
<proteinExistence type="predicted"/>
<dbReference type="EMBL" id="CM018044">
    <property type="protein sequence ID" value="KAA8529753.1"/>
    <property type="molecule type" value="Genomic_DNA"/>
</dbReference>
<gene>
    <name evidence="1" type="ORF">F0562_034147</name>
</gene>
<evidence type="ECO:0000313" key="2">
    <source>
        <dbReference type="Proteomes" id="UP000325577"/>
    </source>
</evidence>